<protein>
    <submittedName>
        <fullName evidence="2">Predicted oxidoreductase</fullName>
    </submittedName>
</protein>
<organism evidence="2 3">
    <name type="scientific">Pontibacter chinhatensis</name>
    <dbReference type="NCBI Taxonomy" id="1436961"/>
    <lineage>
        <taxon>Bacteria</taxon>
        <taxon>Pseudomonadati</taxon>
        <taxon>Bacteroidota</taxon>
        <taxon>Cytophagia</taxon>
        <taxon>Cytophagales</taxon>
        <taxon>Hymenobacteraceae</taxon>
        <taxon>Pontibacter</taxon>
    </lineage>
</organism>
<evidence type="ECO:0000259" key="1">
    <source>
        <dbReference type="Pfam" id="PF00248"/>
    </source>
</evidence>
<dbReference type="EMBL" id="FOOT01000007">
    <property type="protein sequence ID" value="SFH20829.1"/>
    <property type="molecule type" value="Genomic_DNA"/>
</dbReference>
<keyword evidence="3" id="KW-1185">Reference proteome</keyword>
<gene>
    <name evidence="2" type="ORF">SAMN05421739_10779</name>
</gene>
<dbReference type="OrthoDB" id="9773828at2"/>
<accession>A0A1I2Y635</accession>
<dbReference type="Gene3D" id="3.20.20.100">
    <property type="entry name" value="NADP-dependent oxidoreductase domain"/>
    <property type="match status" value="1"/>
</dbReference>
<proteinExistence type="predicted"/>
<feature type="domain" description="NADP-dependent oxidoreductase" evidence="1">
    <location>
        <begin position="16"/>
        <end position="312"/>
    </location>
</feature>
<name>A0A1I2Y635_9BACT</name>
<dbReference type="InterPro" id="IPR023210">
    <property type="entry name" value="NADP_OxRdtase_dom"/>
</dbReference>
<dbReference type="Proteomes" id="UP000198724">
    <property type="component" value="Unassembled WGS sequence"/>
</dbReference>
<dbReference type="RefSeq" id="WP_092104489.1">
    <property type="nucleotide sequence ID" value="NZ_FOOT01000007.1"/>
</dbReference>
<dbReference type="InterPro" id="IPR036812">
    <property type="entry name" value="NAD(P)_OxRdtase_dom_sf"/>
</dbReference>
<dbReference type="SUPFAM" id="SSF51430">
    <property type="entry name" value="NAD(P)-linked oxidoreductase"/>
    <property type="match status" value="1"/>
</dbReference>
<dbReference type="PANTHER" id="PTHR43312">
    <property type="entry name" value="D-THREO-ALDOSE 1-DEHYDROGENASE"/>
    <property type="match status" value="1"/>
</dbReference>
<dbReference type="CDD" id="cd19086">
    <property type="entry name" value="AKR_AKR11C1"/>
    <property type="match status" value="1"/>
</dbReference>
<reference evidence="3" key="1">
    <citation type="submission" date="2016-10" db="EMBL/GenBank/DDBJ databases">
        <authorList>
            <person name="Varghese N."/>
            <person name="Submissions S."/>
        </authorList>
    </citation>
    <scope>NUCLEOTIDE SEQUENCE [LARGE SCALE GENOMIC DNA]</scope>
    <source>
        <strain evidence="3">LP51</strain>
    </source>
</reference>
<dbReference type="InterPro" id="IPR053135">
    <property type="entry name" value="AKR2_Oxidoreductase"/>
</dbReference>
<sequence>MKYRRFGRTGWNISEVGYGMWGMAGWKESDDRQSEQSLDLAVERGCNFFDTAWGYGEGHSEQLLGKLLKRHPDKRLYVATKIPPKNFTWPSRPEFKLEEVFPASHIIEYTEKSLKNLGVETIDLQQFHVWEDSWAEHEEWQRAVEQLKADGKIQHMGISVNRWEPENVLNTLRTGHISAVQVIYNIFDQAPEDTLFPLCEKLDVGIIARVPFDEGTLTGNLTKDTTFPEGDWRNTYFVPENLHSSVDRAEKLRPLVPGSMTMAEMALRFILSNPHVSTTIPGMRKNNHVESNLASSDGKGLSQELLQELKAHRWDRQPTKWSQ</sequence>
<dbReference type="PANTHER" id="PTHR43312:SF1">
    <property type="entry name" value="NADP-DEPENDENT OXIDOREDUCTASE DOMAIN-CONTAINING PROTEIN"/>
    <property type="match status" value="1"/>
</dbReference>
<dbReference type="STRING" id="1436961.SAMN05421739_10779"/>
<dbReference type="AlphaFoldDB" id="A0A1I2Y635"/>
<evidence type="ECO:0000313" key="3">
    <source>
        <dbReference type="Proteomes" id="UP000198724"/>
    </source>
</evidence>
<dbReference type="Pfam" id="PF00248">
    <property type="entry name" value="Aldo_ket_red"/>
    <property type="match status" value="1"/>
</dbReference>
<evidence type="ECO:0000313" key="2">
    <source>
        <dbReference type="EMBL" id="SFH20829.1"/>
    </source>
</evidence>